<feature type="compositionally biased region" description="Basic and acidic residues" evidence="2">
    <location>
        <begin position="84"/>
        <end position="95"/>
    </location>
</feature>
<comment type="caution">
    <text evidence="3">The sequence shown here is derived from an EMBL/GenBank/DDBJ whole genome shotgun (WGS) entry which is preliminary data.</text>
</comment>
<feature type="coiled-coil region" evidence="1">
    <location>
        <begin position="315"/>
        <end position="382"/>
    </location>
</feature>
<feature type="coiled-coil region" evidence="1">
    <location>
        <begin position="579"/>
        <end position="613"/>
    </location>
</feature>
<accession>A0A7J7L345</accession>
<feature type="region of interest" description="Disordered" evidence="2">
    <location>
        <begin position="84"/>
        <end position="128"/>
    </location>
</feature>
<gene>
    <name evidence="3" type="ORF">GIB67_030815</name>
</gene>
<evidence type="ECO:0000313" key="3">
    <source>
        <dbReference type="EMBL" id="KAF6137051.1"/>
    </source>
</evidence>
<proteinExistence type="predicted"/>
<protein>
    <submittedName>
        <fullName evidence="3">Uncharacterized protein</fullName>
    </submittedName>
</protein>
<keyword evidence="4" id="KW-1185">Reference proteome</keyword>
<reference evidence="3 4" key="1">
    <citation type="journal article" date="2020" name="IScience">
        <title>Genome Sequencing of the Endangered Kingdonia uniflora (Circaeasteraceae, Ranunculales) Reveals Potential Mechanisms of Evolutionary Specialization.</title>
        <authorList>
            <person name="Sun Y."/>
            <person name="Deng T."/>
            <person name="Zhang A."/>
            <person name="Moore M.J."/>
            <person name="Landis J.B."/>
            <person name="Lin N."/>
            <person name="Zhang H."/>
            <person name="Zhang X."/>
            <person name="Huang J."/>
            <person name="Zhang X."/>
            <person name="Sun H."/>
            <person name="Wang H."/>
        </authorList>
    </citation>
    <scope>NUCLEOTIDE SEQUENCE [LARGE SCALE GENOMIC DNA]</scope>
    <source>
        <strain evidence="3">TB1705</strain>
        <tissue evidence="3">Leaf</tissue>
    </source>
</reference>
<evidence type="ECO:0000256" key="2">
    <source>
        <dbReference type="SAM" id="MobiDB-lite"/>
    </source>
</evidence>
<sequence>GNVRMVRTRSQRICHAVEGRLAIKIAEVRERIFDLLGYDAELPMRACPLERLDTRSRELKYARYFYESFFRIFMRDSKERERYKASNMESRKDASVLESRTVHTRSNKCQPHERKRINSSSSSPNNHFITKNLESTQRERQNIRVINQELSEGNKWLKSAKGSGSRRWEYSSVMRGKLDSTTDSYPDTEGVKSTVERKESFVDEVAEEEIELELVLGELGQSRKKRFESSSAQPNLTTSKIAQKFMKRQIKKALPSSGTIVSGEVAQGKRRRVEPLGNSREKVFEERSASIDDLKEVDERARLVILQGKEDTSQMSKLKKAKSELEKNLARVKTEALKEVRQLKAAHAVAIGQLQDEAKANLDEAAEERDRLEDEKVEVLGVVDGLDGVSPQTVLDNQGDDVELPEGGYEKLVRGMSLQINDLESGLARERETSKALLSARVELQDELDASRAREDHALMCNREFTEQFDRIKEANENREDQYVKAYFRLEKLNQAISYLTRQVKEKDYGIKKGLEDLSEAAERARNLQRQVNALAAKGRQADMAQYRIQALVARENLSAPEATVEHFQIALPAKDMEFREIQRRCDDLNVRVARLKTKRDQAIARAKNAEARECSGGCRTVVKAPLDQGDAVNLSSRIGELESDVSLIWEVKGKELLDNCAKLKVCYGRLKARFTIVIIPVVSQSDLLRVIVAFFVEEVKKLESERDTVLKTLSYKGCTCGAKIDQGNCLGAIETQLGPQTAKSIARGKVSMAGELNDRPLDDVGESIADTPSAENNLLLCNFDLKTNRIFADTLL</sequence>
<dbReference type="OrthoDB" id="2019763at2759"/>
<name>A0A7J7L345_9MAGN</name>
<feature type="non-terminal residue" evidence="3">
    <location>
        <position position="1"/>
    </location>
</feature>
<dbReference type="Proteomes" id="UP000541444">
    <property type="component" value="Unassembled WGS sequence"/>
</dbReference>
<evidence type="ECO:0000313" key="4">
    <source>
        <dbReference type="Proteomes" id="UP000541444"/>
    </source>
</evidence>
<dbReference type="AlphaFoldDB" id="A0A7J7L345"/>
<evidence type="ECO:0000256" key="1">
    <source>
        <dbReference type="SAM" id="Coils"/>
    </source>
</evidence>
<feature type="coiled-coil region" evidence="1">
    <location>
        <begin position="511"/>
        <end position="538"/>
    </location>
</feature>
<dbReference type="EMBL" id="JACGCM010002660">
    <property type="protein sequence ID" value="KAF6137051.1"/>
    <property type="molecule type" value="Genomic_DNA"/>
</dbReference>
<organism evidence="3 4">
    <name type="scientific">Kingdonia uniflora</name>
    <dbReference type="NCBI Taxonomy" id="39325"/>
    <lineage>
        <taxon>Eukaryota</taxon>
        <taxon>Viridiplantae</taxon>
        <taxon>Streptophyta</taxon>
        <taxon>Embryophyta</taxon>
        <taxon>Tracheophyta</taxon>
        <taxon>Spermatophyta</taxon>
        <taxon>Magnoliopsida</taxon>
        <taxon>Ranunculales</taxon>
        <taxon>Circaeasteraceae</taxon>
        <taxon>Kingdonia</taxon>
    </lineage>
</organism>
<feature type="compositionally biased region" description="Polar residues" evidence="2">
    <location>
        <begin position="118"/>
        <end position="128"/>
    </location>
</feature>
<keyword evidence="1" id="KW-0175">Coiled coil</keyword>